<accession>A0A8H4ACI8</accession>
<dbReference type="OrthoDB" id="2443841at2759"/>
<sequence length="589" mass="65427">MANNENSTCGRGCGHERKRGHGHGCGYSRDHEYESSEYNSSDNETDDIDNNNGEMDFMNISDIICDNYNGQRIFITFFGPFYWCYFKSNIKANIILSLNSLVPITMAPLLVITEASLLVITIAIDIFFFSDHGNGISSDNSCDMSSNNSNSSNYNRGCDHGRISSKNISSNSHSYGIFSEVNSSNSSNRSIFPENNSSNCSYGISLEDNNNNSTGYNRSSSCSIFPETNGSNYTGYNRSSSCSIFPETNGSNYCSHGCSRDHAHGYGCSHGMSSKNNNLSRPFHLNLVQKNNLYYNAFTNLTSFLREMTKIIPSHNCDRSLSISSDNNGDNNPGCNRDCSRSISSNDNSCNSSVYNHDSSCEIFSEDDGSNSHNHAMSPSHNSNNSPDCNHGHSCDTSENGSNSLCNMSPDNSDSNRSMSSNNNDSTCRGCKHGFLNNDNNNNRKLNILEAIQFISDIKSNRRAGKFTKNEEENLHQILSSEIVDTISGLTTYINGNEVVSTEELLDSEQIVELATQSVKFDSSSSDEELVLISYKEGLEALTTFIDYFGQQTDTEFKVEDLRTLKKYNNIVKRKYSANIKQKTLENFF</sequence>
<protein>
    <submittedName>
        <fullName evidence="2">CENP-b protein 1</fullName>
    </submittedName>
</protein>
<feature type="compositionally biased region" description="Polar residues" evidence="1">
    <location>
        <begin position="371"/>
        <end position="388"/>
    </location>
</feature>
<evidence type="ECO:0000256" key="1">
    <source>
        <dbReference type="SAM" id="MobiDB-lite"/>
    </source>
</evidence>
<comment type="caution">
    <text evidence="2">The sequence shown here is derived from an EMBL/GenBank/DDBJ whole genome shotgun (WGS) entry which is preliminary data.</text>
</comment>
<reference evidence="2 3" key="1">
    <citation type="journal article" date="2019" name="Environ. Microbiol.">
        <title>At the nexus of three kingdoms: the genome of the mycorrhizal fungus Gigaspora margarita provides insights into plant, endobacterial and fungal interactions.</title>
        <authorList>
            <person name="Venice F."/>
            <person name="Ghignone S."/>
            <person name="Salvioli di Fossalunga A."/>
            <person name="Amselem J."/>
            <person name="Novero M."/>
            <person name="Xianan X."/>
            <person name="Sedzielewska Toro K."/>
            <person name="Morin E."/>
            <person name="Lipzen A."/>
            <person name="Grigoriev I.V."/>
            <person name="Henrissat B."/>
            <person name="Martin F.M."/>
            <person name="Bonfante P."/>
        </authorList>
    </citation>
    <scope>NUCLEOTIDE SEQUENCE [LARGE SCALE GENOMIC DNA]</scope>
    <source>
        <strain evidence="2 3">BEG34</strain>
    </source>
</reference>
<dbReference type="EMBL" id="WTPW01000796">
    <property type="protein sequence ID" value="KAF0478873.1"/>
    <property type="molecule type" value="Genomic_DNA"/>
</dbReference>
<keyword evidence="3" id="KW-1185">Reference proteome</keyword>
<feature type="region of interest" description="Disordered" evidence="1">
    <location>
        <begin position="366"/>
        <end position="394"/>
    </location>
</feature>
<evidence type="ECO:0000313" key="2">
    <source>
        <dbReference type="EMBL" id="KAF0478873.1"/>
    </source>
</evidence>
<dbReference type="Proteomes" id="UP000439903">
    <property type="component" value="Unassembled WGS sequence"/>
</dbReference>
<evidence type="ECO:0000313" key="3">
    <source>
        <dbReference type="Proteomes" id="UP000439903"/>
    </source>
</evidence>
<name>A0A8H4ACI8_GIGMA</name>
<dbReference type="AlphaFoldDB" id="A0A8H4ACI8"/>
<proteinExistence type="predicted"/>
<organism evidence="2 3">
    <name type="scientific">Gigaspora margarita</name>
    <dbReference type="NCBI Taxonomy" id="4874"/>
    <lineage>
        <taxon>Eukaryota</taxon>
        <taxon>Fungi</taxon>
        <taxon>Fungi incertae sedis</taxon>
        <taxon>Mucoromycota</taxon>
        <taxon>Glomeromycotina</taxon>
        <taxon>Glomeromycetes</taxon>
        <taxon>Diversisporales</taxon>
        <taxon>Gigasporaceae</taxon>
        <taxon>Gigaspora</taxon>
    </lineage>
</organism>
<gene>
    <name evidence="2" type="ORF">F8M41_023934</name>
</gene>